<dbReference type="EMBL" id="LFKP01000008">
    <property type="protein sequence ID" value="OHV95767.1"/>
    <property type="molecule type" value="Genomic_DNA"/>
</dbReference>
<dbReference type="SUPFAM" id="SSF53850">
    <property type="entry name" value="Periplasmic binding protein-like II"/>
    <property type="match status" value="1"/>
</dbReference>
<comment type="caution">
    <text evidence="4">The sequence shown here is derived from an EMBL/GenBank/DDBJ whole genome shotgun (WGS) entry which is preliminary data.</text>
</comment>
<dbReference type="Pfam" id="PF00497">
    <property type="entry name" value="SBP_bac_3"/>
    <property type="match status" value="1"/>
</dbReference>
<evidence type="ECO:0000313" key="5">
    <source>
        <dbReference type="Proteomes" id="UP000179840"/>
    </source>
</evidence>
<protein>
    <submittedName>
        <fullName evidence="4">ABC transporter substrate-binding protein</fullName>
    </submittedName>
</protein>
<dbReference type="PANTHER" id="PTHR35936:SF25">
    <property type="entry name" value="ABC TRANSPORTER SUBSTRATE-BINDING PROTEIN"/>
    <property type="match status" value="1"/>
</dbReference>
<dbReference type="InterPro" id="IPR001638">
    <property type="entry name" value="Solute-binding_3/MltF_N"/>
</dbReference>
<dbReference type="Gene3D" id="3.40.190.10">
    <property type="entry name" value="Periplasmic binding protein-like II"/>
    <property type="match status" value="2"/>
</dbReference>
<dbReference type="AlphaFoldDB" id="A0A1S1U5N0"/>
<dbReference type="SMART" id="SM00062">
    <property type="entry name" value="PBPb"/>
    <property type="match status" value="1"/>
</dbReference>
<dbReference type="PANTHER" id="PTHR35936">
    <property type="entry name" value="MEMBRANE-BOUND LYTIC MUREIN TRANSGLYCOSYLASE F"/>
    <property type="match status" value="1"/>
</dbReference>
<evidence type="ECO:0000256" key="2">
    <source>
        <dbReference type="SAM" id="SignalP"/>
    </source>
</evidence>
<proteinExistence type="predicted"/>
<feature type="chain" id="PRO_5010349233" evidence="2">
    <location>
        <begin position="27"/>
        <end position="254"/>
    </location>
</feature>
<name>A0A1S1U5N0_9BURK</name>
<dbReference type="Proteomes" id="UP000179840">
    <property type="component" value="Unassembled WGS sequence"/>
</dbReference>
<evidence type="ECO:0000259" key="3">
    <source>
        <dbReference type="SMART" id="SM00062"/>
    </source>
</evidence>
<organism evidence="4 5">
    <name type="scientific">Janthinobacterium lividum</name>
    <dbReference type="NCBI Taxonomy" id="29581"/>
    <lineage>
        <taxon>Bacteria</taxon>
        <taxon>Pseudomonadati</taxon>
        <taxon>Pseudomonadota</taxon>
        <taxon>Betaproteobacteria</taxon>
        <taxon>Burkholderiales</taxon>
        <taxon>Oxalobacteraceae</taxon>
        <taxon>Janthinobacterium</taxon>
    </lineage>
</organism>
<accession>A0A1S1U5N0</accession>
<feature type="signal peptide" evidence="2">
    <location>
        <begin position="1"/>
        <end position="26"/>
    </location>
</feature>
<reference evidence="4 5" key="1">
    <citation type="submission" date="2015-06" db="EMBL/GenBank/DDBJ databases">
        <title>Draft genome sequencing of a biphenyl-degrading bacterium, Janthinobacterium lividum MEG1.</title>
        <authorList>
            <person name="Shimodaira J."/>
            <person name="Hatta T."/>
        </authorList>
    </citation>
    <scope>NUCLEOTIDE SEQUENCE [LARGE SCALE GENOMIC DNA]</scope>
    <source>
        <strain evidence="4 5">MEG1</strain>
    </source>
</reference>
<dbReference type="RefSeq" id="WP_071077222.1">
    <property type="nucleotide sequence ID" value="NZ_LFKP01000008.1"/>
</dbReference>
<keyword evidence="1 2" id="KW-0732">Signal</keyword>
<evidence type="ECO:0000313" key="4">
    <source>
        <dbReference type="EMBL" id="OHV95767.1"/>
    </source>
</evidence>
<feature type="domain" description="Solute-binding protein family 3/N-terminal" evidence="3">
    <location>
        <begin position="29"/>
        <end position="253"/>
    </location>
</feature>
<sequence>MRKTGRRLLALALLWPAFAVPLPVQARELLAVGAQFEHVFEYQDGGEYGGLGAELLRLMAARTGNTVRFRMVPWARAQAMLVQGQADILIGPYKTPERIVSMGFSDKPFYQDQMVFYTRQDASFGWDGDYSVLKNRRVVLLNGWAYGADWARVRPGLQVSVANNVENGLKMLVHNHVDVFVSNRRNTDPVIARLGYARQVKPLPKVIEVQNGYFAFPRSPTFDKLRLQFDQELNNLIETGELKRLGKRYDVGVP</sequence>
<gene>
    <name evidence="4" type="ORF">AKG95_12610</name>
</gene>
<evidence type="ECO:0000256" key="1">
    <source>
        <dbReference type="ARBA" id="ARBA00022729"/>
    </source>
</evidence>